<dbReference type="PANTHER" id="PTHR24238">
    <property type="entry name" value="G-PROTEIN COUPLED RECEPTOR"/>
    <property type="match status" value="1"/>
</dbReference>
<protein>
    <recommendedName>
        <fullName evidence="9">G-protein coupled receptors family 1 profile domain-containing protein</fullName>
    </recommendedName>
</protein>
<dbReference type="RefSeq" id="XP_066918071.1">
    <property type="nucleotide sequence ID" value="XM_067061970.1"/>
</dbReference>
<feature type="transmembrane region" description="Helical" evidence="8">
    <location>
        <begin position="289"/>
        <end position="308"/>
    </location>
</feature>
<keyword evidence="4" id="KW-0297">G-protein coupled receptor</keyword>
<dbReference type="PRINTS" id="PR00237">
    <property type="entry name" value="GPCRRHODOPSN"/>
</dbReference>
<evidence type="ECO:0000313" key="10">
    <source>
        <dbReference type="EnsemblMetazoa" id="CLYHEMP015498.1"/>
    </source>
</evidence>
<dbReference type="PROSITE" id="PS50262">
    <property type="entry name" value="G_PROTEIN_RECEP_F1_2"/>
    <property type="match status" value="1"/>
</dbReference>
<feature type="transmembrane region" description="Helical" evidence="8">
    <location>
        <begin position="109"/>
        <end position="130"/>
    </location>
</feature>
<dbReference type="Gene3D" id="1.20.1070.10">
    <property type="entry name" value="Rhodopsin 7-helix transmembrane proteins"/>
    <property type="match status" value="1"/>
</dbReference>
<feature type="transmembrane region" description="Helical" evidence="8">
    <location>
        <begin position="189"/>
        <end position="211"/>
    </location>
</feature>
<proteinExistence type="predicted"/>
<keyword evidence="7" id="KW-0807">Transducer</keyword>
<keyword evidence="3 8" id="KW-1133">Transmembrane helix</keyword>
<dbReference type="OrthoDB" id="5975505at2759"/>
<evidence type="ECO:0000256" key="3">
    <source>
        <dbReference type="ARBA" id="ARBA00022989"/>
    </source>
</evidence>
<evidence type="ECO:0000259" key="9">
    <source>
        <dbReference type="PROSITE" id="PS50262"/>
    </source>
</evidence>
<keyword evidence="2 8" id="KW-0812">Transmembrane</keyword>
<evidence type="ECO:0000256" key="8">
    <source>
        <dbReference type="SAM" id="Phobius"/>
    </source>
</evidence>
<feature type="transmembrane region" description="Helical" evidence="8">
    <location>
        <begin position="32"/>
        <end position="57"/>
    </location>
</feature>
<evidence type="ECO:0000256" key="5">
    <source>
        <dbReference type="ARBA" id="ARBA00023136"/>
    </source>
</evidence>
<organism evidence="10 11">
    <name type="scientific">Clytia hemisphaerica</name>
    <dbReference type="NCBI Taxonomy" id="252671"/>
    <lineage>
        <taxon>Eukaryota</taxon>
        <taxon>Metazoa</taxon>
        <taxon>Cnidaria</taxon>
        <taxon>Hydrozoa</taxon>
        <taxon>Hydroidolina</taxon>
        <taxon>Leptothecata</taxon>
        <taxon>Obeliida</taxon>
        <taxon>Clytiidae</taxon>
        <taxon>Clytia</taxon>
    </lineage>
</organism>
<dbReference type="GeneID" id="136805395"/>
<dbReference type="AlphaFoldDB" id="A0A7M6DLZ0"/>
<dbReference type="InterPro" id="IPR017452">
    <property type="entry name" value="GPCR_Rhodpsn_7TM"/>
</dbReference>
<feature type="transmembrane region" description="Helical" evidence="8">
    <location>
        <begin position="150"/>
        <end position="169"/>
    </location>
</feature>
<dbReference type="PANTHER" id="PTHR24238:SF47">
    <property type="entry name" value="ECDYSTEROIDS_DOPAMINE RECEPTOR-RELATED"/>
    <property type="match status" value="1"/>
</dbReference>
<dbReference type="Pfam" id="PF00001">
    <property type="entry name" value="7tm_1"/>
    <property type="match status" value="1"/>
</dbReference>
<dbReference type="GO" id="GO:0016020">
    <property type="term" value="C:membrane"/>
    <property type="evidence" value="ECO:0007669"/>
    <property type="project" value="UniProtKB-SubCell"/>
</dbReference>
<evidence type="ECO:0000256" key="2">
    <source>
        <dbReference type="ARBA" id="ARBA00022692"/>
    </source>
</evidence>
<dbReference type="EnsemblMetazoa" id="CLYHEMT015498.1">
    <property type="protein sequence ID" value="CLYHEMP015498.1"/>
    <property type="gene ID" value="CLYHEMG015498"/>
</dbReference>
<keyword evidence="5 8" id="KW-0472">Membrane</keyword>
<feature type="transmembrane region" description="Helical" evidence="8">
    <location>
        <begin position="69"/>
        <end position="89"/>
    </location>
</feature>
<keyword evidence="11" id="KW-1185">Reference proteome</keyword>
<dbReference type="Proteomes" id="UP000594262">
    <property type="component" value="Unplaced"/>
</dbReference>
<evidence type="ECO:0000256" key="1">
    <source>
        <dbReference type="ARBA" id="ARBA00004141"/>
    </source>
</evidence>
<name>A0A7M6DLZ0_9CNID</name>
<dbReference type="InterPro" id="IPR000276">
    <property type="entry name" value="GPCR_Rhodpsn"/>
</dbReference>
<sequence length="368" mass="43225">MEELIALNRSANHTFNSTYPTMLSFFSRETTTFYYCAFSLMFVIGSVGNSAVIYIITLKHQNKKSNFDIYIISLAITDLLASIFLPVVMIHDLYTEWNHWHLGSFGCKILVPMPHINSLVSALMLVVISFDRLRVIRQTSLKRRSRRITIAEVVVVWIISILIVSPYIYFLEVQNGFCKDHWERIYRFVYYTVLQFFSCFFPIIIMIATYATSAHILLHNKFPGDSVYMMKRRRRKQNQRVTQMFGIIVIIFFVMTTPYMISFFIVAYYGTFDIQTYRVKGKLLFDLQYAFYTLMGFNACINPFIYAMRYKDISRTFKRFLSTQRSADKMKRKYGVVKMVDRKYGFVGISAKLIQQEDFFKGEALDSG</sequence>
<evidence type="ECO:0000313" key="11">
    <source>
        <dbReference type="Proteomes" id="UP000594262"/>
    </source>
</evidence>
<feature type="domain" description="G-protein coupled receptors family 1 profile" evidence="9">
    <location>
        <begin position="48"/>
        <end position="306"/>
    </location>
</feature>
<evidence type="ECO:0000256" key="4">
    <source>
        <dbReference type="ARBA" id="ARBA00023040"/>
    </source>
</evidence>
<keyword evidence="6" id="KW-0675">Receptor</keyword>
<accession>A0A7M6DLZ0</accession>
<comment type="subcellular location">
    <subcellularLocation>
        <location evidence="1">Membrane</location>
        <topology evidence="1">Multi-pass membrane protein</topology>
    </subcellularLocation>
</comment>
<dbReference type="SUPFAM" id="SSF81321">
    <property type="entry name" value="Family A G protein-coupled receptor-like"/>
    <property type="match status" value="1"/>
</dbReference>
<reference evidence="10" key="1">
    <citation type="submission" date="2021-01" db="UniProtKB">
        <authorList>
            <consortium name="EnsemblMetazoa"/>
        </authorList>
    </citation>
    <scope>IDENTIFICATION</scope>
</reference>
<dbReference type="GO" id="GO:0004930">
    <property type="term" value="F:G protein-coupled receptor activity"/>
    <property type="evidence" value="ECO:0007669"/>
    <property type="project" value="UniProtKB-KW"/>
</dbReference>
<dbReference type="CDD" id="cd00637">
    <property type="entry name" value="7tm_classA_rhodopsin-like"/>
    <property type="match status" value="1"/>
</dbReference>
<evidence type="ECO:0000256" key="6">
    <source>
        <dbReference type="ARBA" id="ARBA00023170"/>
    </source>
</evidence>
<feature type="transmembrane region" description="Helical" evidence="8">
    <location>
        <begin position="241"/>
        <end position="269"/>
    </location>
</feature>
<evidence type="ECO:0000256" key="7">
    <source>
        <dbReference type="ARBA" id="ARBA00023224"/>
    </source>
</evidence>